<dbReference type="EMBL" id="MU277227">
    <property type="protein sequence ID" value="KAI0059377.1"/>
    <property type="molecule type" value="Genomic_DNA"/>
</dbReference>
<proteinExistence type="predicted"/>
<gene>
    <name evidence="1" type="ORF">BV25DRAFT_1145597</name>
</gene>
<name>A0ACB8ST43_9AGAM</name>
<protein>
    <submittedName>
        <fullName evidence="1">Uncharacterized protein</fullName>
    </submittedName>
</protein>
<evidence type="ECO:0000313" key="1">
    <source>
        <dbReference type="EMBL" id="KAI0059377.1"/>
    </source>
</evidence>
<sequence>MYGTRNALLMLLSPLVRLLLINANYIPVFSFGILVFRKHIYSAGGHHILPVRFSALSKIFEFPVYDLLRRIFIERRMRSSVFVHSILPYPVPPSSKRYNCTLIFSCEDLRCTEDMEIHTQIELSFRLETVLASCMQRTASSLEQHPLVCARTRLCRVTARLWHVSPPLSLTPKLAHLPPLYPHPPPPLRARETAS</sequence>
<reference evidence="1" key="2">
    <citation type="journal article" date="2022" name="New Phytol.">
        <title>Evolutionary transition to the ectomycorrhizal habit in the genomes of a hyperdiverse lineage of mushroom-forming fungi.</title>
        <authorList>
            <person name="Looney B."/>
            <person name="Miyauchi S."/>
            <person name="Morin E."/>
            <person name="Drula E."/>
            <person name="Courty P.E."/>
            <person name="Kohler A."/>
            <person name="Kuo A."/>
            <person name="LaButti K."/>
            <person name="Pangilinan J."/>
            <person name="Lipzen A."/>
            <person name="Riley R."/>
            <person name="Andreopoulos W."/>
            <person name="He G."/>
            <person name="Johnson J."/>
            <person name="Nolan M."/>
            <person name="Tritt A."/>
            <person name="Barry K.W."/>
            <person name="Grigoriev I.V."/>
            <person name="Nagy L.G."/>
            <person name="Hibbett D."/>
            <person name="Henrissat B."/>
            <person name="Matheny P.B."/>
            <person name="Labbe J."/>
            <person name="Martin F.M."/>
        </authorList>
    </citation>
    <scope>NUCLEOTIDE SEQUENCE</scope>
    <source>
        <strain evidence="1">HHB10654</strain>
    </source>
</reference>
<dbReference type="Proteomes" id="UP000814140">
    <property type="component" value="Unassembled WGS sequence"/>
</dbReference>
<comment type="caution">
    <text evidence="1">The sequence shown here is derived from an EMBL/GenBank/DDBJ whole genome shotgun (WGS) entry which is preliminary data.</text>
</comment>
<organism evidence="1 2">
    <name type="scientific">Artomyces pyxidatus</name>
    <dbReference type="NCBI Taxonomy" id="48021"/>
    <lineage>
        <taxon>Eukaryota</taxon>
        <taxon>Fungi</taxon>
        <taxon>Dikarya</taxon>
        <taxon>Basidiomycota</taxon>
        <taxon>Agaricomycotina</taxon>
        <taxon>Agaricomycetes</taxon>
        <taxon>Russulales</taxon>
        <taxon>Auriscalpiaceae</taxon>
        <taxon>Artomyces</taxon>
    </lineage>
</organism>
<reference evidence="1" key="1">
    <citation type="submission" date="2021-03" db="EMBL/GenBank/DDBJ databases">
        <authorList>
            <consortium name="DOE Joint Genome Institute"/>
            <person name="Ahrendt S."/>
            <person name="Looney B.P."/>
            <person name="Miyauchi S."/>
            <person name="Morin E."/>
            <person name="Drula E."/>
            <person name="Courty P.E."/>
            <person name="Chicoki N."/>
            <person name="Fauchery L."/>
            <person name="Kohler A."/>
            <person name="Kuo A."/>
            <person name="Labutti K."/>
            <person name="Pangilinan J."/>
            <person name="Lipzen A."/>
            <person name="Riley R."/>
            <person name="Andreopoulos W."/>
            <person name="He G."/>
            <person name="Johnson J."/>
            <person name="Barry K.W."/>
            <person name="Grigoriev I.V."/>
            <person name="Nagy L."/>
            <person name="Hibbett D."/>
            <person name="Henrissat B."/>
            <person name="Matheny P.B."/>
            <person name="Labbe J."/>
            <person name="Martin F."/>
        </authorList>
    </citation>
    <scope>NUCLEOTIDE SEQUENCE</scope>
    <source>
        <strain evidence="1">HHB10654</strain>
    </source>
</reference>
<accession>A0ACB8ST43</accession>
<keyword evidence="2" id="KW-1185">Reference proteome</keyword>
<evidence type="ECO:0000313" key="2">
    <source>
        <dbReference type="Proteomes" id="UP000814140"/>
    </source>
</evidence>